<feature type="compositionally biased region" description="Low complexity" evidence="1">
    <location>
        <begin position="502"/>
        <end position="517"/>
    </location>
</feature>
<feature type="compositionally biased region" description="Low complexity" evidence="1">
    <location>
        <begin position="403"/>
        <end position="426"/>
    </location>
</feature>
<feature type="compositionally biased region" description="Polar residues" evidence="1">
    <location>
        <begin position="337"/>
        <end position="351"/>
    </location>
</feature>
<sequence length="590" mass="63390">MAVSQIEEKILGRLAKYAAPSNPLLSASLYQVLGLSILLSRKLQKARRVRRLDITRDTRSLQLYHQIIWLAREGLSITEVYILPYCQDGEQGPECRVMAAKLRASLYHVFCLFHNHPPISTISPRSQETRSSPSSGRTPKGDNGQTTRRSPGKSPRSTRESSDRRRRAGSSGLRDPIPSMVSEASYVTNPYSGPAQTPPPPGPPPPIPIEARRTPTRPPGLAPINIPAAQASAAFLLPPLNFIPMTEEHFDTAQHLANSLLPPAHALRLSISLEHAAFLWECEKQYERSVRLAGRAVRTVYTSKEGLDDEEFADASALVQNLAAIVKRGRTEGLRPQPSQETLASPRQSQPVYHRAPLTIDRTIAVSPTNRGASAQSPNMMSERSSMMRTPERLSTVPEDVSAEATSSSHTLAAALDPPVSRLSSRSGGGGGGGQRKASSSSSTGAAADKAAKRRAVEQAEETHRRNSAASSRGGGEDKASVRQSRLPVPVPVPLAVSAAEGYVRRSTPKSSSSSSAGRKRSHGGGNGVRLPSRQGQRGSAGGSRGGEREEGGRSSVEERRYAVLTALRILSSVSQGLQYGSSGTRCWGQ</sequence>
<organism evidence="2 3">
    <name type="scientific">Friedmanniomyces endolithicus</name>
    <dbReference type="NCBI Taxonomy" id="329885"/>
    <lineage>
        <taxon>Eukaryota</taxon>
        <taxon>Fungi</taxon>
        <taxon>Dikarya</taxon>
        <taxon>Ascomycota</taxon>
        <taxon>Pezizomycotina</taxon>
        <taxon>Dothideomycetes</taxon>
        <taxon>Dothideomycetidae</taxon>
        <taxon>Mycosphaerellales</taxon>
        <taxon>Teratosphaeriaceae</taxon>
        <taxon>Friedmanniomyces</taxon>
    </lineage>
</organism>
<evidence type="ECO:0008006" key="4">
    <source>
        <dbReference type="Google" id="ProtNLM"/>
    </source>
</evidence>
<accession>A0AAN6KAI7</accession>
<feature type="region of interest" description="Disordered" evidence="1">
    <location>
        <begin position="120"/>
        <end position="221"/>
    </location>
</feature>
<proteinExistence type="predicted"/>
<dbReference type="AlphaFoldDB" id="A0AAN6KAI7"/>
<feature type="compositionally biased region" description="Polar residues" evidence="1">
    <location>
        <begin position="120"/>
        <end position="149"/>
    </location>
</feature>
<comment type="caution">
    <text evidence="2">The sequence shown here is derived from an EMBL/GenBank/DDBJ whole genome shotgun (WGS) entry which is preliminary data.</text>
</comment>
<evidence type="ECO:0000256" key="1">
    <source>
        <dbReference type="SAM" id="MobiDB-lite"/>
    </source>
</evidence>
<feature type="compositionally biased region" description="Basic and acidic residues" evidence="1">
    <location>
        <begin position="455"/>
        <end position="465"/>
    </location>
</feature>
<feature type="compositionally biased region" description="Low complexity" evidence="1">
    <location>
        <begin position="436"/>
        <end position="449"/>
    </location>
</feature>
<keyword evidence="3" id="KW-1185">Reference proteome</keyword>
<dbReference type="InterPro" id="IPR036815">
    <property type="entry name" value="14-3-3_dom_sf"/>
</dbReference>
<feature type="region of interest" description="Disordered" evidence="1">
    <location>
        <begin position="330"/>
        <end position="487"/>
    </location>
</feature>
<gene>
    <name evidence="2" type="ORF">LTR91_015030</name>
</gene>
<dbReference type="Proteomes" id="UP001175353">
    <property type="component" value="Unassembled WGS sequence"/>
</dbReference>
<protein>
    <recommendedName>
        <fullName evidence="4">14-3-3 domain-containing protein</fullName>
    </recommendedName>
</protein>
<reference evidence="2" key="1">
    <citation type="submission" date="2023-06" db="EMBL/GenBank/DDBJ databases">
        <title>Black Yeasts Isolated from many extreme environments.</title>
        <authorList>
            <person name="Coleine C."/>
            <person name="Stajich J.E."/>
            <person name="Selbmann L."/>
        </authorList>
    </citation>
    <scope>NUCLEOTIDE SEQUENCE</scope>
    <source>
        <strain evidence="2">CCFEE 5200</strain>
    </source>
</reference>
<feature type="compositionally biased region" description="Polar residues" evidence="1">
    <location>
        <begin position="366"/>
        <end position="388"/>
    </location>
</feature>
<name>A0AAN6KAI7_9PEZI</name>
<dbReference type="EMBL" id="JAUJLE010000167">
    <property type="protein sequence ID" value="KAK0972653.1"/>
    <property type="molecule type" value="Genomic_DNA"/>
</dbReference>
<dbReference type="SUPFAM" id="SSF48445">
    <property type="entry name" value="14-3-3 protein"/>
    <property type="match status" value="1"/>
</dbReference>
<evidence type="ECO:0000313" key="2">
    <source>
        <dbReference type="EMBL" id="KAK0972653.1"/>
    </source>
</evidence>
<feature type="compositionally biased region" description="Pro residues" evidence="1">
    <location>
        <begin position="196"/>
        <end position="208"/>
    </location>
</feature>
<feature type="compositionally biased region" description="Basic and acidic residues" evidence="1">
    <location>
        <begin position="546"/>
        <end position="557"/>
    </location>
</feature>
<dbReference type="Gene3D" id="1.20.190.20">
    <property type="entry name" value="14-3-3 domain"/>
    <property type="match status" value="1"/>
</dbReference>
<evidence type="ECO:0000313" key="3">
    <source>
        <dbReference type="Proteomes" id="UP001175353"/>
    </source>
</evidence>
<feature type="region of interest" description="Disordered" evidence="1">
    <location>
        <begin position="502"/>
        <end position="557"/>
    </location>
</feature>